<gene>
    <name evidence="2" type="ORF">M6B38_169660</name>
</gene>
<accession>A0AAX6EVT1</accession>
<name>A0AAX6EVT1_IRIPA</name>
<evidence type="ECO:0000256" key="1">
    <source>
        <dbReference type="SAM" id="MobiDB-lite"/>
    </source>
</evidence>
<feature type="region of interest" description="Disordered" evidence="1">
    <location>
        <begin position="1"/>
        <end position="29"/>
    </location>
</feature>
<dbReference type="Proteomes" id="UP001140949">
    <property type="component" value="Unassembled WGS sequence"/>
</dbReference>
<proteinExistence type="predicted"/>
<organism evidence="2 3">
    <name type="scientific">Iris pallida</name>
    <name type="common">Sweet iris</name>
    <dbReference type="NCBI Taxonomy" id="29817"/>
    <lineage>
        <taxon>Eukaryota</taxon>
        <taxon>Viridiplantae</taxon>
        <taxon>Streptophyta</taxon>
        <taxon>Embryophyta</taxon>
        <taxon>Tracheophyta</taxon>
        <taxon>Spermatophyta</taxon>
        <taxon>Magnoliopsida</taxon>
        <taxon>Liliopsida</taxon>
        <taxon>Asparagales</taxon>
        <taxon>Iridaceae</taxon>
        <taxon>Iridoideae</taxon>
        <taxon>Irideae</taxon>
        <taxon>Iris</taxon>
    </lineage>
</organism>
<protein>
    <submittedName>
        <fullName evidence="2">Uncharacterized protein</fullName>
    </submittedName>
</protein>
<reference evidence="2" key="1">
    <citation type="journal article" date="2023" name="GigaByte">
        <title>Genome assembly of the bearded iris, Iris pallida Lam.</title>
        <authorList>
            <person name="Bruccoleri R.E."/>
            <person name="Oakeley E.J."/>
            <person name="Faust A.M.E."/>
            <person name="Altorfer M."/>
            <person name="Dessus-Babus S."/>
            <person name="Burckhardt D."/>
            <person name="Oertli M."/>
            <person name="Naumann U."/>
            <person name="Petersen F."/>
            <person name="Wong J."/>
        </authorList>
    </citation>
    <scope>NUCLEOTIDE SEQUENCE</scope>
    <source>
        <strain evidence="2">GSM-AAB239-AS_SAM_17_03QT</strain>
    </source>
</reference>
<reference evidence="2" key="2">
    <citation type="submission" date="2023-04" db="EMBL/GenBank/DDBJ databases">
        <authorList>
            <person name="Bruccoleri R.E."/>
            <person name="Oakeley E.J."/>
            <person name="Faust A.-M."/>
            <person name="Dessus-Babus S."/>
            <person name="Altorfer M."/>
            <person name="Burckhardt D."/>
            <person name="Oertli M."/>
            <person name="Naumann U."/>
            <person name="Petersen F."/>
            <person name="Wong J."/>
        </authorList>
    </citation>
    <scope>NUCLEOTIDE SEQUENCE</scope>
    <source>
        <strain evidence="2">GSM-AAB239-AS_SAM_17_03QT</strain>
        <tissue evidence="2">Leaf</tissue>
    </source>
</reference>
<comment type="caution">
    <text evidence="2">The sequence shown here is derived from an EMBL/GenBank/DDBJ whole genome shotgun (WGS) entry which is preliminary data.</text>
</comment>
<evidence type="ECO:0000313" key="3">
    <source>
        <dbReference type="Proteomes" id="UP001140949"/>
    </source>
</evidence>
<feature type="compositionally biased region" description="Polar residues" evidence="1">
    <location>
        <begin position="11"/>
        <end position="20"/>
    </location>
</feature>
<sequence length="71" mass="8040">MMRRGQPLSLKHTSIPTTQMRKVPHDENQNWMASPTNLVIDGGSQVFKLVMMSGMVNPLSQLLQYHFNDVG</sequence>
<dbReference type="AlphaFoldDB" id="A0AAX6EVT1"/>
<keyword evidence="3" id="KW-1185">Reference proteome</keyword>
<dbReference type="EMBL" id="JANAVB010033815">
    <property type="protein sequence ID" value="KAJ6807875.1"/>
    <property type="molecule type" value="Genomic_DNA"/>
</dbReference>
<evidence type="ECO:0000313" key="2">
    <source>
        <dbReference type="EMBL" id="KAJ6807875.1"/>
    </source>
</evidence>